<reference evidence="1 2" key="1">
    <citation type="submission" date="2016-07" db="EMBL/GenBank/DDBJ databases">
        <title>Pervasive Adenine N6-methylation of Active Genes in Fungi.</title>
        <authorList>
            <consortium name="DOE Joint Genome Institute"/>
            <person name="Mondo S.J."/>
            <person name="Dannebaum R.O."/>
            <person name="Kuo R.C."/>
            <person name="Labutti K."/>
            <person name="Haridas S."/>
            <person name="Kuo A."/>
            <person name="Salamov A."/>
            <person name="Ahrendt S.R."/>
            <person name="Lipzen A."/>
            <person name="Sullivan W."/>
            <person name="Andreopoulos W.B."/>
            <person name="Clum A."/>
            <person name="Lindquist E."/>
            <person name="Daum C."/>
            <person name="Ramamoorthy G.K."/>
            <person name="Gryganskyi A."/>
            <person name="Culley D."/>
            <person name="Magnuson J.K."/>
            <person name="James T.Y."/>
            <person name="O'Malley M.A."/>
            <person name="Stajich J.E."/>
            <person name="Spatafora J.W."/>
            <person name="Visel A."/>
            <person name="Grigoriev I.V."/>
        </authorList>
    </citation>
    <scope>NUCLEOTIDE SEQUENCE [LARGE SCALE GENOMIC DNA]</scope>
    <source>
        <strain evidence="1 2">JEL800</strain>
    </source>
</reference>
<keyword evidence="2" id="KW-1185">Reference proteome</keyword>
<dbReference type="AlphaFoldDB" id="A0A1Y2BN36"/>
<accession>A0A1Y2BN36</accession>
<dbReference type="Proteomes" id="UP000193642">
    <property type="component" value="Unassembled WGS sequence"/>
</dbReference>
<dbReference type="EMBL" id="MCGO01000057">
    <property type="protein sequence ID" value="ORY36176.1"/>
    <property type="molecule type" value="Genomic_DNA"/>
</dbReference>
<protein>
    <submittedName>
        <fullName evidence="1">Uncharacterized protein</fullName>
    </submittedName>
</protein>
<proteinExistence type="predicted"/>
<name>A0A1Y2BN36_9FUNG</name>
<gene>
    <name evidence="1" type="ORF">BCR33DRAFT_485870</name>
</gene>
<evidence type="ECO:0000313" key="1">
    <source>
        <dbReference type="EMBL" id="ORY36176.1"/>
    </source>
</evidence>
<organism evidence="1 2">
    <name type="scientific">Rhizoclosmatium globosum</name>
    <dbReference type="NCBI Taxonomy" id="329046"/>
    <lineage>
        <taxon>Eukaryota</taxon>
        <taxon>Fungi</taxon>
        <taxon>Fungi incertae sedis</taxon>
        <taxon>Chytridiomycota</taxon>
        <taxon>Chytridiomycota incertae sedis</taxon>
        <taxon>Chytridiomycetes</taxon>
        <taxon>Chytridiales</taxon>
        <taxon>Chytriomycetaceae</taxon>
        <taxon>Rhizoclosmatium</taxon>
    </lineage>
</organism>
<comment type="caution">
    <text evidence="1">The sequence shown here is derived from an EMBL/GenBank/DDBJ whole genome shotgun (WGS) entry which is preliminary data.</text>
</comment>
<evidence type="ECO:0000313" key="2">
    <source>
        <dbReference type="Proteomes" id="UP000193642"/>
    </source>
</evidence>
<sequence>MTLFNVGVADRPSVGLWSIEEISQTCCSLCVLVVDKVSECMFVCFYYYFEASASGAFTWRLLLVPRKRVEADTRYPSQLPSR</sequence>